<keyword evidence="3" id="KW-1185">Reference proteome</keyword>
<dbReference type="EMBL" id="AVOT02038171">
    <property type="protein sequence ID" value="MBW0532976.1"/>
    <property type="molecule type" value="Genomic_DNA"/>
</dbReference>
<accession>A0A9Q3I7M2</accession>
<reference evidence="2" key="1">
    <citation type="submission" date="2021-03" db="EMBL/GenBank/DDBJ databases">
        <title>Draft genome sequence of rust myrtle Austropuccinia psidii MF-1, a brazilian biotype.</title>
        <authorList>
            <person name="Quecine M.C."/>
            <person name="Pachon D.M.R."/>
            <person name="Bonatelli M.L."/>
            <person name="Correr F.H."/>
            <person name="Franceschini L.M."/>
            <person name="Leite T.F."/>
            <person name="Margarido G.R.A."/>
            <person name="Almeida C.A."/>
            <person name="Ferrarezi J.A."/>
            <person name="Labate C.A."/>
        </authorList>
    </citation>
    <scope>NUCLEOTIDE SEQUENCE</scope>
    <source>
        <strain evidence="2">MF-1</strain>
    </source>
</reference>
<name>A0A9Q3I7M2_9BASI</name>
<sequence length="107" mass="11501">MWPGGPCWRANSNAEGSDELDGEEVAVVPHLVGHLSSNSSAQPLANRFQSQVIPSTPRTFQPVLASIPTTIPPSSPSISHARPALNPETQEITHNHLPTAPTYVQFQ</sequence>
<gene>
    <name evidence="2" type="ORF">O181_072691</name>
</gene>
<dbReference type="Proteomes" id="UP000765509">
    <property type="component" value="Unassembled WGS sequence"/>
</dbReference>
<organism evidence="2 3">
    <name type="scientific">Austropuccinia psidii MF-1</name>
    <dbReference type="NCBI Taxonomy" id="1389203"/>
    <lineage>
        <taxon>Eukaryota</taxon>
        <taxon>Fungi</taxon>
        <taxon>Dikarya</taxon>
        <taxon>Basidiomycota</taxon>
        <taxon>Pucciniomycotina</taxon>
        <taxon>Pucciniomycetes</taxon>
        <taxon>Pucciniales</taxon>
        <taxon>Sphaerophragmiaceae</taxon>
        <taxon>Austropuccinia</taxon>
    </lineage>
</organism>
<protein>
    <submittedName>
        <fullName evidence="2">Uncharacterized protein</fullName>
    </submittedName>
</protein>
<proteinExistence type="predicted"/>
<evidence type="ECO:0000256" key="1">
    <source>
        <dbReference type="SAM" id="MobiDB-lite"/>
    </source>
</evidence>
<comment type="caution">
    <text evidence="2">The sequence shown here is derived from an EMBL/GenBank/DDBJ whole genome shotgun (WGS) entry which is preliminary data.</text>
</comment>
<evidence type="ECO:0000313" key="3">
    <source>
        <dbReference type="Proteomes" id="UP000765509"/>
    </source>
</evidence>
<feature type="region of interest" description="Disordered" evidence="1">
    <location>
        <begin position="1"/>
        <end position="21"/>
    </location>
</feature>
<evidence type="ECO:0000313" key="2">
    <source>
        <dbReference type="EMBL" id="MBW0532976.1"/>
    </source>
</evidence>
<dbReference type="AlphaFoldDB" id="A0A9Q3I7M2"/>